<gene>
    <name evidence="2" type="ORF">ABVK25_010326</name>
</gene>
<name>A0ABR4AUR0_9LECA</name>
<proteinExistence type="predicted"/>
<protein>
    <recommendedName>
        <fullName evidence="1">Beta-mannosidase Ig-fold domain-containing protein</fullName>
    </recommendedName>
</protein>
<evidence type="ECO:0000259" key="1">
    <source>
        <dbReference type="Pfam" id="PF17753"/>
    </source>
</evidence>
<evidence type="ECO:0000313" key="2">
    <source>
        <dbReference type="EMBL" id="KAL2049422.1"/>
    </source>
</evidence>
<comment type="caution">
    <text evidence="2">The sequence shown here is derived from an EMBL/GenBank/DDBJ whole genome shotgun (WGS) entry which is preliminary data.</text>
</comment>
<dbReference type="InterPro" id="IPR013783">
    <property type="entry name" value="Ig-like_fold"/>
</dbReference>
<dbReference type="Pfam" id="PF17753">
    <property type="entry name" value="Ig_mannosidase"/>
    <property type="match status" value="1"/>
</dbReference>
<dbReference type="Gene3D" id="2.60.40.10">
    <property type="entry name" value="Immunoglobulins"/>
    <property type="match status" value="1"/>
</dbReference>
<reference evidence="2 3" key="1">
    <citation type="submission" date="2024-09" db="EMBL/GenBank/DDBJ databases">
        <title>Rethinking Asexuality: The Enigmatic Case of Functional Sexual Genes in Lepraria (Stereocaulaceae).</title>
        <authorList>
            <person name="Doellman M."/>
            <person name="Sun Y."/>
            <person name="Barcenas-Pena A."/>
            <person name="Lumbsch H.T."/>
            <person name="Grewe F."/>
        </authorList>
    </citation>
    <scope>NUCLEOTIDE SEQUENCE [LARGE SCALE GENOMIC DNA]</scope>
    <source>
        <strain evidence="2 3">Grewe 0041</strain>
    </source>
</reference>
<sequence>MNITAEGHLPNTKSKTTFNHDNFFHANSLADAELVDPGISLTYSNHTQNFTVEATSGIAVWTWLDYPAGVLLNFDTNGFLLLPGQPREVSYTLKSDSTNGSWTGQVSVESLWNNTLAF</sequence>
<keyword evidence="3" id="KW-1185">Reference proteome</keyword>
<dbReference type="InterPro" id="IPR041625">
    <property type="entry name" value="Beta-mannosidase_Ig"/>
</dbReference>
<organism evidence="2 3">
    <name type="scientific">Lepraria finkii</name>
    <dbReference type="NCBI Taxonomy" id="1340010"/>
    <lineage>
        <taxon>Eukaryota</taxon>
        <taxon>Fungi</taxon>
        <taxon>Dikarya</taxon>
        <taxon>Ascomycota</taxon>
        <taxon>Pezizomycotina</taxon>
        <taxon>Lecanoromycetes</taxon>
        <taxon>OSLEUM clade</taxon>
        <taxon>Lecanoromycetidae</taxon>
        <taxon>Lecanorales</taxon>
        <taxon>Lecanorineae</taxon>
        <taxon>Stereocaulaceae</taxon>
        <taxon>Lepraria</taxon>
    </lineage>
</organism>
<dbReference type="EMBL" id="JBHFEH010000064">
    <property type="protein sequence ID" value="KAL2049422.1"/>
    <property type="molecule type" value="Genomic_DNA"/>
</dbReference>
<feature type="domain" description="Beta-mannosidase Ig-fold" evidence="1">
    <location>
        <begin position="34"/>
        <end position="114"/>
    </location>
</feature>
<dbReference type="Proteomes" id="UP001590951">
    <property type="component" value="Unassembled WGS sequence"/>
</dbReference>
<accession>A0ABR4AUR0</accession>
<evidence type="ECO:0000313" key="3">
    <source>
        <dbReference type="Proteomes" id="UP001590951"/>
    </source>
</evidence>